<dbReference type="PATRIC" id="fig|1158606.3.peg.2361"/>
<dbReference type="CDD" id="cd05568">
    <property type="entry name" value="PTS_IIB_bgl_like"/>
    <property type="match status" value="1"/>
</dbReference>
<dbReference type="InterPro" id="IPR011608">
    <property type="entry name" value="PRD"/>
</dbReference>
<evidence type="ECO:0000256" key="6">
    <source>
        <dbReference type="ARBA" id="ARBA00023163"/>
    </source>
</evidence>
<dbReference type="InterPro" id="IPR013196">
    <property type="entry name" value="HTH_11"/>
</dbReference>
<dbReference type="Proteomes" id="UP000013777">
    <property type="component" value="Unassembled WGS sequence"/>
</dbReference>
<evidence type="ECO:0000256" key="3">
    <source>
        <dbReference type="ARBA" id="ARBA00023015"/>
    </source>
</evidence>
<dbReference type="GO" id="GO:0008982">
    <property type="term" value="F:protein-N(PI)-phosphohistidine-sugar phosphotransferase activity"/>
    <property type="evidence" value="ECO:0007669"/>
    <property type="project" value="InterPro"/>
</dbReference>
<evidence type="ECO:0000313" key="12">
    <source>
        <dbReference type="Proteomes" id="UP000013777"/>
    </source>
</evidence>
<feature type="domain" description="PRD" evidence="9">
    <location>
        <begin position="292"/>
        <end position="399"/>
    </location>
</feature>
<reference evidence="11 12" key="1">
    <citation type="submission" date="2013-02" db="EMBL/GenBank/DDBJ databases">
        <title>The Genome Sequence of Enterococcus asini ATCC_700915.</title>
        <authorList>
            <consortium name="The Broad Institute Genome Sequencing Platform"/>
            <consortium name="The Broad Institute Genome Sequencing Center for Infectious Disease"/>
            <person name="Earl A.M."/>
            <person name="Gilmore M.S."/>
            <person name="Lebreton F."/>
            <person name="Walker B."/>
            <person name="Young S.K."/>
            <person name="Zeng Q."/>
            <person name="Gargeya S."/>
            <person name="Fitzgerald M."/>
            <person name="Haas B."/>
            <person name="Abouelleil A."/>
            <person name="Alvarado L."/>
            <person name="Arachchi H.M."/>
            <person name="Berlin A.M."/>
            <person name="Chapman S.B."/>
            <person name="Dewar J."/>
            <person name="Goldberg J."/>
            <person name="Griggs A."/>
            <person name="Gujja S."/>
            <person name="Hansen M."/>
            <person name="Howarth C."/>
            <person name="Imamovic A."/>
            <person name="Larimer J."/>
            <person name="McCowan C."/>
            <person name="Murphy C."/>
            <person name="Neiman D."/>
            <person name="Pearson M."/>
            <person name="Priest M."/>
            <person name="Roberts A."/>
            <person name="Saif S."/>
            <person name="Shea T."/>
            <person name="Sisk P."/>
            <person name="Sykes S."/>
            <person name="Wortman J."/>
            <person name="Nusbaum C."/>
            <person name="Birren B."/>
        </authorList>
    </citation>
    <scope>NUCLEOTIDE SEQUENCE [LARGE SCALE GENOMIC DNA]</scope>
    <source>
        <strain evidence="11 12">ATCC 700915</strain>
    </source>
</reference>
<dbReference type="InterPro" id="IPR018356">
    <property type="entry name" value="Tscrpt_reg_HTH_DeoR_CS"/>
</dbReference>
<dbReference type="PROSITE" id="PS00894">
    <property type="entry name" value="HTH_DEOR_1"/>
    <property type="match status" value="1"/>
</dbReference>
<comment type="caution">
    <text evidence="11">The sequence shown here is derived from an EMBL/GenBank/DDBJ whole genome shotgun (WGS) entry which is preliminary data.</text>
</comment>
<dbReference type="InterPro" id="IPR007737">
    <property type="entry name" value="Mga_HTH"/>
</dbReference>
<dbReference type="SUPFAM" id="SSF52794">
    <property type="entry name" value="PTS system IIB component-like"/>
    <property type="match status" value="1"/>
</dbReference>
<dbReference type="InterPro" id="IPR002178">
    <property type="entry name" value="PTS_EIIA_type-2_dom"/>
</dbReference>
<gene>
    <name evidence="11" type="ORF">UAS_00034</name>
    <name evidence="10" type="ORF">UAS_02415</name>
</gene>
<dbReference type="SUPFAM" id="SSF55804">
    <property type="entry name" value="Phoshotransferase/anion transport protein"/>
    <property type="match status" value="1"/>
</dbReference>
<evidence type="ECO:0000256" key="4">
    <source>
        <dbReference type="ARBA" id="ARBA00023125"/>
    </source>
</evidence>
<evidence type="ECO:0000259" key="9">
    <source>
        <dbReference type="PROSITE" id="PS51372"/>
    </source>
</evidence>
<dbReference type="InterPro" id="IPR013011">
    <property type="entry name" value="PTS_EIIB_2"/>
</dbReference>
<dbReference type="eggNOG" id="COG1762">
    <property type="taxonomic scope" value="Bacteria"/>
</dbReference>
<dbReference type="EMBL" id="AJAP01000002">
    <property type="protein sequence ID" value="EOH91640.1"/>
    <property type="molecule type" value="Genomic_DNA"/>
</dbReference>
<dbReference type="Pfam" id="PF00359">
    <property type="entry name" value="PTS_EIIA_2"/>
    <property type="match status" value="1"/>
</dbReference>
<dbReference type="Pfam" id="PF08279">
    <property type="entry name" value="HTH_11"/>
    <property type="match status" value="1"/>
</dbReference>
<organism evidence="11 12">
    <name type="scientific">Enterococcus asini ATCC 700915</name>
    <dbReference type="NCBI Taxonomy" id="1158606"/>
    <lineage>
        <taxon>Bacteria</taxon>
        <taxon>Bacillati</taxon>
        <taxon>Bacillota</taxon>
        <taxon>Bacilli</taxon>
        <taxon>Lactobacillales</taxon>
        <taxon>Enterococcaceae</taxon>
        <taxon>Enterococcus</taxon>
    </lineage>
</organism>
<accession>R2S7W1</accession>
<feature type="domain" description="PRD" evidence="9">
    <location>
        <begin position="184"/>
        <end position="290"/>
    </location>
</feature>
<dbReference type="InterPro" id="IPR050661">
    <property type="entry name" value="BglG_antiterminators"/>
</dbReference>
<dbReference type="STRING" id="57732.RU94_GL001259"/>
<dbReference type="GO" id="GO:0003700">
    <property type="term" value="F:DNA-binding transcription factor activity"/>
    <property type="evidence" value="ECO:0007669"/>
    <property type="project" value="InterPro"/>
</dbReference>
<dbReference type="AlphaFoldDB" id="R2S7W1"/>
<evidence type="ECO:0000256" key="2">
    <source>
        <dbReference type="ARBA" id="ARBA00022737"/>
    </source>
</evidence>
<keyword evidence="4" id="KW-0238">DNA-binding</keyword>
<evidence type="ECO:0000256" key="1">
    <source>
        <dbReference type="ARBA" id="ARBA00022679"/>
    </source>
</evidence>
<dbReference type="InterPro" id="IPR016152">
    <property type="entry name" value="PTrfase/Anion_transptr"/>
</dbReference>
<dbReference type="GO" id="GO:0009401">
    <property type="term" value="P:phosphoenolpyruvate-dependent sugar phosphotransferase system"/>
    <property type="evidence" value="ECO:0007669"/>
    <property type="project" value="InterPro"/>
</dbReference>
<keyword evidence="12" id="KW-1185">Reference proteome</keyword>
<protein>
    <submittedName>
        <fullName evidence="11">Uncharacterized protein</fullName>
    </submittedName>
</protein>
<dbReference type="Gene3D" id="1.10.10.10">
    <property type="entry name" value="Winged helix-like DNA-binding domain superfamily/Winged helix DNA-binding domain"/>
    <property type="match status" value="1"/>
</dbReference>
<dbReference type="Gene3D" id="3.40.930.10">
    <property type="entry name" value="Mannitol-specific EII, Chain A"/>
    <property type="match status" value="1"/>
</dbReference>
<evidence type="ECO:0000313" key="11">
    <source>
        <dbReference type="EMBL" id="EOH91640.1"/>
    </source>
</evidence>
<dbReference type="PANTHER" id="PTHR30185:SF13">
    <property type="entry name" value="LICABCH OPERON REGULATOR-RELATED"/>
    <property type="match status" value="1"/>
</dbReference>
<dbReference type="SUPFAM" id="SSF63520">
    <property type="entry name" value="PTS-regulatory domain, PRD"/>
    <property type="match status" value="2"/>
</dbReference>
<dbReference type="InterPro" id="IPR036388">
    <property type="entry name" value="WH-like_DNA-bd_sf"/>
</dbReference>
<evidence type="ECO:0000259" key="8">
    <source>
        <dbReference type="PROSITE" id="PS51099"/>
    </source>
</evidence>
<evidence type="ECO:0000259" key="7">
    <source>
        <dbReference type="PROSITE" id="PS51094"/>
    </source>
</evidence>
<dbReference type="OrthoDB" id="3710983at2"/>
<dbReference type="PROSITE" id="PS51094">
    <property type="entry name" value="PTS_EIIA_TYPE_2"/>
    <property type="match status" value="1"/>
</dbReference>
<dbReference type="Pfam" id="PF00874">
    <property type="entry name" value="PRD"/>
    <property type="match status" value="1"/>
</dbReference>
<keyword evidence="3" id="KW-0805">Transcription regulation</keyword>
<keyword evidence="2" id="KW-0677">Repeat</keyword>
<dbReference type="PANTHER" id="PTHR30185">
    <property type="entry name" value="CRYPTIC BETA-GLUCOSIDE BGL OPERON ANTITERMINATOR"/>
    <property type="match status" value="1"/>
</dbReference>
<dbReference type="Gene3D" id="3.40.50.2300">
    <property type="match status" value="1"/>
</dbReference>
<dbReference type="EMBL" id="AJAP01000026">
    <property type="protein sequence ID" value="EOH83400.1"/>
    <property type="molecule type" value="Genomic_DNA"/>
</dbReference>
<evidence type="ECO:0000256" key="5">
    <source>
        <dbReference type="ARBA" id="ARBA00023159"/>
    </source>
</evidence>
<dbReference type="PROSITE" id="PS51372">
    <property type="entry name" value="PRD_2"/>
    <property type="match status" value="2"/>
</dbReference>
<dbReference type="Pfam" id="PF05043">
    <property type="entry name" value="Mga"/>
    <property type="match status" value="1"/>
</dbReference>
<keyword evidence="5" id="KW-0010">Activator</keyword>
<dbReference type="PROSITE" id="PS51099">
    <property type="entry name" value="PTS_EIIB_TYPE_2"/>
    <property type="match status" value="1"/>
</dbReference>
<feature type="domain" description="PTS EIIB type-2" evidence="8">
    <location>
        <begin position="404"/>
        <end position="494"/>
    </location>
</feature>
<sequence length="635" mass="73795">MFAHKRLNQIFHRLYIEKNCSSGILATEFSVSERTIRNDITELNTDLKKYQAKIISRRNLGYELLQKENVKQLFSEIDKQIISSNQQLETSEDRIRQLLLLLLLSEHELSLDELCTTIFVGRTTLLGYLRQLRLLLASYNLKITSKMNIGYKISGDESAIRQVISDQLIEKNFESYISQFSASEKELFDEIDLENLATAVASYFPPNQFRISDYNRKNFVIHLAISILRTTKKHKLETISNFFTIDKKIQSAMDELLSTIENDYQITFDLQERYWLYNHLFSDLQQEVHSNSQTTKIYQFIDQMLLEINEIIGENLLQDEILRQDLFVHFSSYLSLKELLKNKKNPLLPEIKKNFSYAFELAVLATNNSKWLSEFEFTEDDIGYLALHIAAAIERKKELSIHKKRVLIICGQGVSTSRLIEAMIKKRFSDKLEIVDIISYATFQLSEPQNVNLIISTIPLQNQQIPIVQIDFLDIKQGMEKIDEILAIEEKHLALTKLFDASMFVINNQKTTRDTLINSIGNILEEQEVVNIGFTKKVLEREHIAPTNITDLIAIPHAIDANIKQTKIFVYISQSPIIWRDDKTVKIIFLLAVAEEDKENLHTFFEYLSDLVENKKLQQKIGNSQNFEMFLSSLF</sequence>
<proteinExistence type="predicted"/>
<dbReference type="HOGENOM" id="CLU_013442_5_1_9"/>
<dbReference type="InterPro" id="IPR036095">
    <property type="entry name" value="PTS_EIIB-like_sf"/>
</dbReference>
<feature type="domain" description="PTS EIIA type-2" evidence="7">
    <location>
        <begin position="497"/>
        <end position="635"/>
    </location>
</feature>
<dbReference type="RefSeq" id="WP_010752718.1">
    <property type="nucleotide sequence ID" value="NZ_ASVU01000001.1"/>
</dbReference>
<dbReference type="Gene3D" id="1.10.1790.10">
    <property type="entry name" value="PRD domain"/>
    <property type="match status" value="1"/>
</dbReference>
<dbReference type="InterPro" id="IPR036634">
    <property type="entry name" value="PRD_sf"/>
</dbReference>
<dbReference type="GeneID" id="78364457"/>
<keyword evidence="1" id="KW-0808">Transferase</keyword>
<dbReference type="GO" id="GO:0003677">
    <property type="term" value="F:DNA binding"/>
    <property type="evidence" value="ECO:0007669"/>
    <property type="project" value="UniProtKB-KW"/>
</dbReference>
<keyword evidence="6" id="KW-0804">Transcription</keyword>
<name>R2S7W1_9ENTE</name>
<evidence type="ECO:0000313" key="10">
    <source>
        <dbReference type="EMBL" id="EOH83400.1"/>
    </source>
</evidence>
<dbReference type="eggNOG" id="COG3711">
    <property type="taxonomic scope" value="Bacteria"/>
</dbReference>